<sequence>MKYSAVVMFLGSLHLAGCAVDAEPPVDTGIEAVGPVAEAEEASEIGQAESALGTGERLYYHETFKVRGWVVEETHYEVLPRSGSRKCSPGYQRSDIDVIHRGNGDCSFDKWLSPGDPTDCGASIRVKRSAGGDNIWNGECEVSIFEKPILTRNNSCVSHCGGAALECQCDPLCLYYDDCCSDFTLACMSGSGRP</sequence>
<dbReference type="Gene3D" id="4.10.410.20">
    <property type="match status" value="1"/>
</dbReference>
<feature type="chain" id="PRO_5007566991" description="SMB domain-containing protein" evidence="2">
    <location>
        <begin position="20"/>
        <end position="194"/>
    </location>
</feature>
<accession>A0A150QIM2</accession>
<dbReference type="SUPFAM" id="SSF90188">
    <property type="entry name" value="Somatomedin B domain"/>
    <property type="match status" value="1"/>
</dbReference>
<evidence type="ECO:0000256" key="2">
    <source>
        <dbReference type="SAM" id="SignalP"/>
    </source>
</evidence>
<keyword evidence="2" id="KW-0732">Signal</keyword>
<organism evidence="4 5">
    <name type="scientific">Sorangium cellulosum</name>
    <name type="common">Polyangium cellulosum</name>
    <dbReference type="NCBI Taxonomy" id="56"/>
    <lineage>
        <taxon>Bacteria</taxon>
        <taxon>Pseudomonadati</taxon>
        <taxon>Myxococcota</taxon>
        <taxon>Polyangia</taxon>
        <taxon>Polyangiales</taxon>
        <taxon>Polyangiaceae</taxon>
        <taxon>Sorangium</taxon>
    </lineage>
</organism>
<evidence type="ECO:0000256" key="1">
    <source>
        <dbReference type="ARBA" id="ARBA00023157"/>
    </source>
</evidence>
<evidence type="ECO:0000313" key="5">
    <source>
        <dbReference type="Proteomes" id="UP000075260"/>
    </source>
</evidence>
<dbReference type="RefSeq" id="WP_061609665.1">
    <property type="nucleotide sequence ID" value="NZ_CP162579.1"/>
</dbReference>
<proteinExistence type="predicted"/>
<name>A0A150QIM2_SORCE</name>
<gene>
    <name evidence="4" type="ORF">BE15_31290</name>
</gene>
<evidence type="ECO:0000313" key="4">
    <source>
        <dbReference type="EMBL" id="KYF67692.1"/>
    </source>
</evidence>
<dbReference type="InterPro" id="IPR036024">
    <property type="entry name" value="Somatomedin_B-like_dom_sf"/>
</dbReference>
<dbReference type="PROSITE" id="PS00524">
    <property type="entry name" value="SMB_1"/>
    <property type="match status" value="1"/>
</dbReference>
<dbReference type="InterPro" id="IPR001212">
    <property type="entry name" value="Somatomedin_B_dom"/>
</dbReference>
<feature type="signal peptide" evidence="2">
    <location>
        <begin position="1"/>
        <end position="19"/>
    </location>
</feature>
<dbReference type="EMBL" id="JEMA01000626">
    <property type="protein sequence ID" value="KYF67692.1"/>
    <property type="molecule type" value="Genomic_DNA"/>
</dbReference>
<dbReference type="Proteomes" id="UP000075260">
    <property type="component" value="Unassembled WGS sequence"/>
</dbReference>
<protein>
    <recommendedName>
        <fullName evidence="3">SMB domain-containing protein</fullName>
    </recommendedName>
</protein>
<feature type="domain" description="SMB" evidence="3">
    <location>
        <begin position="152"/>
        <end position="191"/>
    </location>
</feature>
<reference evidence="4 5" key="1">
    <citation type="submission" date="2014-02" db="EMBL/GenBank/DDBJ databases">
        <title>The small core and large imbalanced accessory genome model reveals a collaborative survival strategy of Sorangium cellulosum strains in nature.</title>
        <authorList>
            <person name="Han K."/>
            <person name="Peng R."/>
            <person name="Blom J."/>
            <person name="Li Y.-Z."/>
        </authorList>
    </citation>
    <scope>NUCLEOTIDE SEQUENCE [LARGE SCALE GENOMIC DNA]</scope>
    <source>
        <strain evidence="4 5">So0008-312</strain>
    </source>
</reference>
<comment type="caution">
    <text evidence="4">The sequence shown here is derived from an EMBL/GenBank/DDBJ whole genome shotgun (WGS) entry which is preliminary data.</text>
</comment>
<dbReference type="PROSITE" id="PS50958">
    <property type="entry name" value="SMB_2"/>
    <property type="match status" value="1"/>
</dbReference>
<evidence type="ECO:0000259" key="3">
    <source>
        <dbReference type="PROSITE" id="PS50958"/>
    </source>
</evidence>
<dbReference type="AlphaFoldDB" id="A0A150QIM2"/>
<dbReference type="Pfam" id="PF01033">
    <property type="entry name" value="Somatomedin_B"/>
    <property type="match status" value="1"/>
</dbReference>
<keyword evidence="1" id="KW-1015">Disulfide bond</keyword>